<dbReference type="Proteomes" id="UP000808038">
    <property type="component" value="Unassembled WGS sequence"/>
</dbReference>
<protein>
    <submittedName>
        <fullName evidence="3">Uncharacterized protein</fullName>
    </submittedName>
</protein>
<keyword evidence="1" id="KW-0812">Transmembrane</keyword>
<keyword evidence="4" id="KW-1185">Reference proteome</keyword>
<comment type="caution">
    <text evidence="3">The sequence shown here is derived from an EMBL/GenBank/DDBJ whole genome shotgun (WGS) entry which is preliminary data.</text>
</comment>
<dbReference type="Proteomes" id="UP000728106">
    <property type="component" value="Unassembled WGS sequence"/>
</dbReference>
<sequence>MEQNDKQQEEQQEKNEWLVKIENWIDSKATVIDWVLIILAVYNLYKQFVGNYYDSAYWVFVIFFGGIWAIHRFANVAYSKLSKWILLAIAAVIALLAVNKAMNSSNGGGSFGAANKEAAKREIANTSTPDLLKIISNESTGKHPDALYSADLMNAAKEEAKRRGLFD</sequence>
<dbReference type="EMBL" id="JAAOCP010000003">
    <property type="protein sequence ID" value="MBJ7638309.1"/>
    <property type="molecule type" value="Genomic_DNA"/>
</dbReference>
<dbReference type="AlphaFoldDB" id="A0A4Z0RP19"/>
<organism evidence="3 4">
    <name type="scientific">Weissella confusa</name>
    <name type="common">Lactobacillus confusus</name>
    <dbReference type="NCBI Taxonomy" id="1583"/>
    <lineage>
        <taxon>Bacteria</taxon>
        <taxon>Bacillati</taxon>
        <taxon>Bacillota</taxon>
        <taxon>Bacilli</taxon>
        <taxon>Lactobacillales</taxon>
        <taxon>Lactobacillaceae</taxon>
        <taxon>Weissella</taxon>
    </lineage>
</organism>
<feature type="transmembrane region" description="Helical" evidence="1">
    <location>
        <begin position="81"/>
        <end position="98"/>
    </location>
</feature>
<dbReference type="GeneID" id="57978234"/>
<feature type="transmembrane region" description="Helical" evidence="1">
    <location>
        <begin position="57"/>
        <end position="75"/>
    </location>
</feature>
<reference evidence="3 4" key="2">
    <citation type="journal article" date="2021" name="Int. J. Food Microbiol.">
        <title>Safety demonstration of a microbial species for use in the food chain: Weissella confusa.</title>
        <authorList>
            <person name="Bourdichon F."/>
            <person name="Patrone V."/>
            <person name="Fontana A."/>
            <person name="Milani G."/>
            <person name="Morelli L."/>
        </authorList>
    </citation>
    <scope>NUCLEOTIDE SEQUENCE [LARGE SCALE GENOMIC DNA]</scope>
    <source>
        <strain evidence="2">CCUG 30943</strain>
        <strain evidence="3 4">CCUG 43002</strain>
    </source>
</reference>
<reference evidence="3" key="1">
    <citation type="submission" date="2020-02" db="EMBL/GenBank/DDBJ databases">
        <authorList>
            <person name="Fontana A."/>
            <person name="Patrone V."/>
            <person name="Morelli L."/>
        </authorList>
    </citation>
    <scope>NUCLEOTIDE SEQUENCE</scope>
    <source>
        <strain evidence="2">CCUG 30943</strain>
        <strain evidence="3">CCUG 43002</strain>
    </source>
</reference>
<dbReference type="RefSeq" id="WP_003608671.1">
    <property type="nucleotide sequence ID" value="NZ_ALXH01000097.1"/>
</dbReference>
<name>A0A4Z0RP19_WEICO</name>
<evidence type="ECO:0000256" key="1">
    <source>
        <dbReference type="SAM" id="Phobius"/>
    </source>
</evidence>
<proteinExistence type="predicted"/>
<gene>
    <name evidence="3" type="ORF">HAU20_02755</name>
    <name evidence="2" type="ORF">HAU43_06410</name>
</gene>
<accession>A0A4Z0RP19</accession>
<keyword evidence="1" id="KW-1133">Transmembrane helix</keyword>
<keyword evidence="1" id="KW-0472">Membrane</keyword>
<evidence type="ECO:0000313" key="2">
    <source>
        <dbReference type="EMBL" id="MBJ7632714.1"/>
    </source>
</evidence>
<evidence type="ECO:0000313" key="4">
    <source>
        <dbReference type="Proteomes" id="UP000728106"/>
    </source>
</evidence>
<dbReference type="EMBL" id="JAAOCX010000006">
    <property type="protein sequence ID" value="MBJ7632714.1"/>
    <property type="molecule type" value="Genomic_DNA"/>
</dbReference>
<evidence type="ECO:0000313" key="3">
    <source>
        <dbReference type="EMBL" id="MBJ7638309.1"/>
    </source>
</evidence>